<name>A0ABR1SC02_9PEZI</name>
<feature type="transmembrane region" description="Helical" evidence="6">
    <location>
        <begin position="488"/>
        <end position="506"/>
    </location>
</feature>
<feature type="transmembrane region" description="Helical" evidence="6">
    <location>
        <begin position="189"/>
        <end position="209"/>
    </location>
</feature>
<dbReference type="PANTHER" id="PTHR23507:SF13">
    <property type="entry name" value="MFS GENERAL SUBSTRATE TRANSPORTER"/>
    <property type="match status" value="1"/>
</dbReference>
<comment type="subcellular location">
    <subcellularLocation>
        <location evidence="1">Membrane</location>
        <topology evidence="1">Multi-pass membrane protein</topology>
    </subcellularLocation>
</comment>
<keyword evidence="3 6" id="KW-1133">Transmembrane helix</keyword>
<feature type="compositionally biased region" description="Polar residues" evidence="5">
    <location>
        <begin position="365"/>
        <end position="375"/>
    </location>
</feature>
<evidence type="ECO:0000256" key="3">
    <source>
        <dbReference type="ARBA" id="ARBA00022989"/>
    </source>
</evidence>
<dbReference type="SUPFAM" id="SSF103473">
    <property type="entry name" value="MFS general substrate transporter"/>
    <property type="match status" value="2"/>
</dbReference>
<sequence>MTATDERSPLLPEAKQNTKKNAVSRLWSRIWSTPNRVVFAGFLITMSFSVTQVPLFYMFHIMECDVFYGKNPPFEGAGDRCSRNEIAAGTATQFSILGMSTTLCGTLNLFFSGWLVKRCGPRLALMLQTTIPAVRVLLQILGVQAGGEAGIMIIQTTQLVTVFGGPAGYILVVNTIAGEVVEPLQRTALFGKLQGMIMLGMSLGLWVGGMIGDRYGIQSPFLTAFCLFCFASVYARAALPYISPESLTDGKKTKTNGVSGFLAPLKVLAPQRLQLHSGQIRKHYGVFFLCCGIFLGVVATGYAPILIQMYATAEFGFDQADNGYLMAGNALMRAFFLIVIFPRIIAAGRKWFARSATIQKKNHAVHNQNNSSDAETPTGEIPTDPRQFEAPSAGQAEEEPVAMPEIADPAIEKLASQFDLLFLRWSLVVDGLLTAMTAFATQGWHVYIAAFILPFGSGSAPAAKGVITEMCPKSQRADALNAVTLVENIARLATLGLFGFVFAALSEVGKSYLTFFCNAAIAVLGMGVLLFSHFPPNESTLVEEHDDVDDNENCETAV</sequence>
<evidence type="ECO:0000313" key="7">
    <source>
        <dbReference type="EMBL" id="KAK8029377.1"/>
    </source>
</evidence>
<evidence type="ECO:0000256" key="2">
    <source>
        <dbReference type="ARBA" id="ARBA00022692"/>
    </source>
</evidence>
<feature type="transmembrane region" description="Helical" evidence="6">
    <location>
        <begin position="446"/>
        <end position="467"/>
    </location>
</feature>
<organism evidence="7 8">
    <name type="scientific">Apiospora marii</name>
    <dbReference type="NCBI Taxonomy" id="335849"/>
    <lineage>
        <taxon>Eukaryota</taxon>
        <taxon>Fungi</taxon>
        <taxon>Dikarya</taxon>
        <taxon>Ascomycota</taxon>
        <taxon>Pezizomycotina</taxon>
        <taxon>Sordariomycetes</taxon>
        <taxon>Xylariomycetidae</taxon>
        <taxon>Amphisphaeriales</taxon>
        <taxon>Apiosporaceae</taxon>
        <taxon>Apiospora</taxon>
    </lineage>
</organism>
<feature type="transmembrane region" description="Helical" evidence="6">
    <location>
        <begin position="323"/>
        <end position="345"/>
    </location>
</feature>
<dbReference type="Pfam" id="PF07690">
    <property type="entry name" value="MFS_1"/>
    <property type="match status" value="1"/>
</dbReference>
<protein>
    <recommendedName>
        <fullName evidence="9">Major facilitator superfamily (MFS) profile domain-containing protein</fullName>
    </recommendedName>
</protein>
<proteinExistence type="predicted"/>
<feature type="transmembrane region" description="Helical" evidence="6">
    <location>
        <begin position="149"/>
        <end position="177"/>
    </location>
</feature>
<feature type="region of interest" description="Disordered" evidence="5">
    <location>
        <begin position="363"/>
        <end position="399"/>
    </location>
</feature>
<feature type="transmembrane region" description="Helical" evidence="6">
    <location>
        <begin position="37"/>
        <end position="59"/>
    </location>
</feature>
<dbReference type="InterPro" id="IPR011701">
    <property type="entry name" value="MFS"/>
</dbReference>
<evidence type="ECO:0000256" key="5">
    <source>
        <dbReference type="SAM" id="MobiDB-lite"/>
    </source>
</evidence>
<dbReference type="Gene3D" id="1.20.1250.20">
    <property type="entry name" value="MFS general substrate transporter like domains"/>
    <property type="match status" value="2"/>
</dbReference>
<reference evidence="7 8" key="1">
    <citation type="submission" date="2023-01" db="EMBL/GenBank/DDBJ databases">
        <title>Analysis of 21 Apiospora genomes using comparative genomics revels a genus with tremendous synthesis potential of carbohydrate active enzymes and secondary metabolites.</title>
        <authorList>
            <person name="Sorensen T."/>
        </authorList>
    </citation>
    <scope>NUCLEOTIDE SEQUENCE [LARGE SCALE GENOMIC DNA]</scope>
    <source>
        <strain evidence="7 8">CBS 20057</strain>
    </source>
</reference>
<feature type="transmembrane region" description="Helical" evidence="6">
    <location>
        <begin position="286"/>
        <end position="311"/>
    </location>
</feature>
<evidence type="ECO:0008006" key="9">
    <source>
        <dbReference type="Google" id="ProtNLM"/>
    </source>
</evidence>
<dbReference type="EMBL" id="JAQQWI010000007">
    <property type="protein sequence ID" value="KAK8029377.1"/>
    <property type="molecule type" value="Genomic_DNA"/>
</dbReference>
<gene>
    <name evidence="7" type="ORF">PG991_006433</name>
</gene>
<feature type="transmembrane region" description="Helical" evidence="6">
    <location>
        <begin position="94"/>
        <end position="116"/>
    </location>
</feature>
<feature type="transmembrane region" description="Helical" evidence="6">
    <location>
        <begin position="221"/>
        <end position="242"/>
    </location>
</feature>
<evidence type="ECO:0000256" key="6">
    <source>
        <dbReference type="SAM" id="Phobius"/>
    </source>
</evidence>
<feature type="transmembrane region" description="Helical" evidence="6">
    <location>
        <begin position="512"/>
        <end position="531"/>
    </location>
</feature>
<evidence type="ECO:0000256" key="1">
    <source>
        <dbReference type="ARBA" id="ARBA00004141"/>
    </source>
</evidence>
<keyword evidence="2 6" id="KW-0812">Transmembrane</keyword>
<evidence type="ECO:0000313" key="8">
    <source>
        <dbReference type="Proteomes" id="UP001396898"/>
    </source>
</evidence>
<keyword evidence="4 6" id="KW-0472">Membrane</keyword>
<comment type="caution">
    <text evidence="7">The sequence shown here is derived from an EMBL/GenBank/DDBJ whole genome shotgun (WGS) entry which is preliminary data.</text>
</comment>
<keyword evidence="8" id="KW-1185">Reference proteome</keyword>
<dbReference type="InterPro" id="IPR036259">
    <property type="entry name" value="MFS_trans_sf"/>
</dbReference>
<dbReference type="Proteomes" id="UP001396898">
    <property type="component" value="Unassembled WGS sequence"/>
</dbReference>
<dbReference type="PANTHER" id="PTHR23507">
    <property type="entry name" value="ZGC:174356"/>
    <property type="match status" value="1"/>
</dbReference>
<accession>A0ABR1SC02</accession>
<evidence type="ECO:0000256" key="4">
    <source>
        <dbReference type="ARBA" id="ARBA00023136"/>
    </source>
</evidence>